<protein>
    <recommendedName>
        <fullName evidence="6">DUF4218 domain-containing protein</fullName>
    </recommendedName>
</protein>
<reference evidence="4 5" key="1">
    <citation type="submission" date="2024-12" db="EMBL/GenBank/DDBJ databases">
        <title>The unique morphological basis and parallel evolutionary history of personate flowers in Penstemon.</title>
        <authorList>
            <person name="Depatie T.H."/>
            <person name="Wessinger C.A."/>
        </authorList>
    </citation>
    <scope>NUCLEOTIDE SEQUENCE [LARGE SCALE GENOMIC DNA]</scope>
    <source>
        <strain evidence="4">WTNN_2</strain>
        <tissue evidence="4">Leaf</tissue>
    </source>
</reference>
<proteinExistence type="predicted"/>
<dbReference type="Pfam" id="PF13960">
    <property type="entry name" value="DUF4218"/>
    <property type="match status" value="1"/>
</dbReference>
<dbReference type="PANTHER" id="PTHR48258:SF6">
    <property type="entry name" value="LEUCINE-RICH REPEAT DOMAIN, L DOMAIN-CONTAINING PROTEIN"/>
    <property type="match status" value="1"/>
</dbReference>
<evidence type="ECO:0000313" key="5">
    <source>
        <dbReference type="Proteomes" id="UP001634393"/>
    </source>
</evidence>
<keyword evidence="5" id="KW-1185">Reference proteome</keyword>
<dbReference type="EMBL" id="JBJXBP010000003">
    <property type="protein sequence ID" value="KAL3839153.1"/>
    <property type="molecule type" value="Genomic_DNA"/>
</dbReference>
<feature type="region of interest" description="Disordered" evidence="1">
    <location>
        <begin position="314"/>
        <end position="333"/>
    </location>
</feature>
<evidence type="ECO:0008006" key="6">
    <source>
        <dbReference type="Google" id="ProtNLM"/>
    </source>
</evidence>
<organism evidence="4 5">
    <name type="scientific">Penstemon smallii</name>
    <dbReference type="NCBI Taxonomy" id="265156"/>
    <lineage>
        <taxon>Eukaryota</taxon>
        <taxon>Viridiplantae</taxon>
        <taxon>Streptophyta</taxon>
        <taxon>Embryophyta</taxon>
        <taxon>Tracheophyta</taxon>
        <taxon>Spermatophyta</taxon>
        <taxon>Magnoliopsida</taxon>
        <taxon>eudicotyledons</taxon>
        <taxon>Gunneridae</taxon>
        <taxon>Pentapetalae</taxon>
        <taxon>asterids</taxon>
        <taxon>lamiids</taxon>
        <taxon>Lamiales</taxon>
        <taxon>Plantaginaceae</taxon>
        <taxon>Cheloneae</taxon>
        <taxon>Penstemon</taxon>
    </lineage>
</organism>
<accession>A0ABD3TRV5</accession>
<name>A0ABD3TRV5_9LAMI</name>
<dbReference type="Pfam" id="PF02992">
    <property type="entry name" value="Transposase_21"/>
    <property type="match status" value="1"/>
</dbReference>
<dbReference type="Pfam" id="PF13952">
    <property type="entry name" value="DUF4216"/>
    <property type="match status" value="1"/>
</dbReference>
<gene>
    <name evidence="4" type="ORF">ACJIZ3_023744</name>
</gene>
<dbReference type="PANTHER" id="PTHR48258">
    <property type="entry name" value="DUF4218 DOMAIN-CONTAINING PROTEIN-RELATED"/>
    <property type="match status" value="1"/>
</dbReference>
<evidence type="ECO:0000256" key="1">
    <source>
        <dbReference type="SAM" id="MobiDB-lite"/>
    </source>
</evidence>
<evidence type="ECO:0000259" key="3">
    <source>
        <dbReference type="Pfam" id="PF13960"/>
    </source>
</evidence>
<dbReference type="AlphaFoldDB" id="A0ABD3TRV5"/>
<evidence type="ECO:0000313" key="4">
    <source>
        <dbReference type="EMBL" id="KAL3839153.1"/>
    </source>
</evidence>
<feature type="domain" description="DUF4218" evidence="3">
    <location>
        <begin position="489"/>
        <end position="592"/>
    </location>
</feature>
<dbReference type="InterPro" id="IPR025452">
    <property type="entry name" value="DUF4218"/>
</dbReference>
<feature type="domain" description="DUF4216" evidence="2">
    <location>
        <begin position="748"/>
        <end position="817"/>
    </location>
</feature>
<sequence>MLLELLKDAFQGVDVDLPKSYYESKKLMRELGFTYKIIHSCANDCVLFWKEFEHLDECPKCKTCRWKHKGSKKVPYKILRYFPLKPRLQRLFVNKDLAENMRWHKEKLVHEENTLRHPADSETWRDFDEKHPLFGQDPCNVRLGLASDGFTPFDNMGTFYSIWPVILVPYNLPPWMCPGNDIDVYLQPLIDELKDLWGPGIETYDAYKEEKFVLRAALMWTISDLPTLSWTTSGYYACPICMNETICEHLPNSRKRCYMVHRRFLPSNHKWRDEMKSFDGQKEHRSAPKRLSGTEILEQLDSLEQVQFGKLLKETKSEKKGKKRKRDETRKSVKKNLNLKKRSIFFKLPYWETLKMRHNLDVMHIEKNVCDNVLGTLMSITGKTKDSKRARLNLMEKGLKPKLHLHGEGEYMPPASYTLSQDEKMLFCEFLSSIKFPDGFASNISRCVKEKEGTISGLKSHDCHIIIQRLLPLATRGYLDKEVHQVLLELDKMEKQMVLTLCKLERIFPPSFFDVMIHLMIHLAGEAKIAGPVQYRWMYPFERKLGVFKRYVRNKARPEASIAEQYIDNECLTFCSMYLHNIETKFNRIERNYDIREQLSGFSVFACKGRPFGGPKYAELSDSDWKKVHLFVLKNCEEIEDYRSEHIAQLEAESDINVDQRHDVEFPIWFKKRVEEFHDEGLASEELISLANGPDSRVKFYSGCNVNGFRFHTKDRESNKKTQNSGVVVEGEHNKKMIDFYGVLKDIIEVDYLRGGKRVLIFRYDWWSVKTPLGIRKDRDSNITSVNVSKTWYEDQPFVLQVFYIEDLKLGKSWRVVEKIQPRGSYDIPKKNEMEPNDLEEPYQEEVPDGFNHFIDIEE</sequence>
<dbReference type="InterPro" id="IPR025312">
    <property type="entry name" value="DUF4216"/>
</dbReference>
<comment type="caution">
    <text evidence="4">The sequence shown here is derived from an EMBL/GenBank/DDBJ whole genome shotgun (WGS) entry which is preliminary data.</text>
</comment>
<dbReference type="Proteomes" id="UP001634393">
    <property type="component" value="Unassembled WGS sequence"/>
</dbReference>
<evidence type="ECO:0000259" key="2">
    <source>
        <dbReference type="Pfam" id="PF13952"/>
    </source>
</evidence>
<dbReference type="InterPro" id="IPR004242">
    <property type="entry name" value="Transposase_21"/>
</dbReference>